<dbReference type="Proteomes" id="UP000030700">
    <property type="component" value="Unassembled WGS sequence"/>
</dbReference>
<keyword evidence="2" id="KW-1185">Reference proteome</keyword>
<proteinExistence type="predicted"/>
<organism evidence="1">
    <name type="scientific">Candidatus Moduliflexus flocculans</name>
    <dbReference type="NCBI Taxonomy" id="1499966"/>
    <lineage>
        <taxon>Bacteria</taxon>
        <taxon>Candidatus Moduliflexota</taxon>
        <taxon>Candidatus Moduliflexia</taxon>
        <taxon>Candidatus Moduliflexales</taxon>
        <taxon>Candidatus Moduliflexaceae</taxon>
    </lineage>
</organism>
<dbReference type="HOGENOM" id="CLU_1575412_0_0_0"/>
<accession>A0A081BLR9</accession>
<reference evidence="1" key="1">
    <citation type="journal article" date="2015" name="PeerJ">
        <title>First genomic representation of candidate bacterial phylum KSB3 points to enhanced environmental sensing as a trigger of wastewater bulking.</title>
        <authorList>
            <person name="Sekiguchi Y."/>
            <person name="Ohashi A."/>
            <person name="Parks D.H."/>
            <person name="Yamauchi T."/>
            <person name="Tyson G.W."/>
            <person name="Hugenholtz P."/>
        </authorList>
    </citation>
    <scope>NUCLEOTIDE SEQUENCE [LARGE SCALE GENOMIC DNA]</scope>
</reference>
<dbReference type="EMBL" id="DF820457">
    <property type="protein sequence ID" value="GAK51335.1"/>
    <property type="molecule type" value="Genomic_DNA"/>
</dbReference>
<dbReference type="AlphaFoldDB" id="A0A081BLR9"/>
<evidence type="ECO:0000313" key="1">
    <source>
        <dbReference type="EMBL" id="GAK51335.1"/>
    </source>
</evidence>
<evidence type="ECO:0008006" key="3">
    <source>
        <dbReference type="Google" id="ProtNLM"/>
    </source>
</evidence>
<evidence type="ECO:0000313" key="2">
    <source>
        <dbReference type="Proteomes" id="UP000030700"/>
    </source>
</evidence>
<sequence length="169" mass="19032">MHLHANAKLTMKQRQETRRLHCEERISIRRLATQFQVTRATIEKWGRRESSHDKSSAPHHPRTVITDAYQSMVLVFDCPPSREVVSWSCHRNIRKNTLKHGGHLMTTLDVIRDGNPGILPLASRELVEGISLAASPDTVVSAVHHPSRLECPLPGRAISHPSADAHDIR</sequence>
<protein>
    <recommendedName>
        <fullName evidence="3">Transposase</fullName>
    </recommendedName>
</protein>
<gene>
    <name evidence="1" type="ORF">U14_02578</name>
</gene>
<name>A0A081BLR9_9BACT</name>